<comment type="caution">
    <text evidence="1">The sequence shown here is derived from an EMBL/GenBank/DDBJ whole genome shotgun (WGS) entry which is preliminary data.</text>
</comment>
<dbReference type="Proteomes" id="UP000735302">
    <property type="component" value="Unassembled WGS sequence"/>
</dbReference>
<gene>
    <name evidence="1" type="ORF">PoB_001650800</name>
</gene>
<evidence type="ECO:0000313" key="1">
    <source>
        <dbReference type="EMBL" id="GFN90002.1"/>
    </source>
</evidence>
<evidence type="ECO:0000313" key="2">
    <source>
        <dbReference type="Proteomes" id="UP000735302"/>
    </source>
</evidence>
<dbReference type="EMBL" id="BLXT01001978">
    <property type="protein sequence ID" value="GFN90002.1"/>
    <property type="molecule type" value="Genomic_DNA"/>
</dbReference>
<dbReference type="AlphaFoldDB" id="A0AAV3Z5L9"/>
<organism evidence="1 2">
    <name type="scientific">Plakobranchus ocellatus</name>
    <dbReference type="NCBI Taxonomy" id="259542"/>
    <lineage>
        <taxon>Eukaryota</taxon>
        <taxon>Metazoa</taxon>
        <taxon>Spiralia</taxon>
        <taxon>Lophotrochozoa</taxon>
        <taxon>Mollusca</taxon>
        <taxon>Gastropoda</taxon>
        <taxon>Heterobranchia</taxon>
        <taxon>Euthyneura</taxon>
        <taxon>Panpulmonata</taxon>
        <taxon>Sacoglossa</taxon>
        <taxon>Placobranchoidea</taxon>
        <taxon>Plakobranchidae</taxon>
        <taxon>Plakobranchus</taxon>
    </lineage>
</organism>
<protein>
    <submittedName>
        <fullName evidence="1">Uncharacterized protein</fullName>
    </submittedName>
</protein>
<sequence>MWSYVTFQIFDKIEEIANPLYGPNTALYRNYYCTERIESIEGKPANDDDYTYTSYYWDTINAFEMSGTLVLTDLDLETRPCRKFWNHFPEPALAQRDFAGNESMFYSLLAMA</sequence>
<reference evidence="1 2" key="1">
    <citation type="journal article" date="2021" name="Elife">
        <title>Chloroplast acquisition without the gene transfer in kleptoplastic sea slugs, Plakobranchus ocellatus.</title>
        <authorList>
            <person name="Maeda T."/>
            <person name="Takahashi S."/>
            <person name="Yoshida T."/>
            <person name="Shimamura S."/>
            <person name="Takaki Y."/>
            <person name="Nagai Y."/>
            <person name="Toyoda A."/>
            <person name="Suzuki Y."/>
            <person name="Arimoto A."/>
            <person name="Ishii H."/>
            <person name="Satoh N."/>
            <person name="Nishiyama T."/>
            <person name="Hasebe M."/>
            <person name="Maruyama T."/>
            <person name="Minagawa J."/>
            <person name="Obokata J."/>
            <person name="Shigenobu S."/>
        </authorList>
    </citation>
    <scope>NUCLEOTIDE SEQUENCE [LARGE SCALE GENOMIC DNA]</scope>
</reference>
<proteinExistence type="predicted"/>
<name>A0AAV3Z5L9_9GAST</name>
<keyword evidence="2" id="KW-1185">Reference proteome</keyword>
<accession>A0AAV3Z5L9</accession>